<dbReference type="STRING" id="1856405.BFC17_12740"/>
<organism evidence="5 6">
    <name type="scientific">Alteromonas lipolytica</name>
    <dbReference type="NCBI Taxonomy" id="1856405"/>
    <lineage>
        <taxon>Bacteria</taxon>
        <taxon>Pseudomonadati</taxon>
        <taxon>Pseudomonadota</taxon>
        <taxon>Gammaproteobacteria</taxon>
        <taxon>Alteromonadales</taxon>
        <taxon>Alteromonadaceae</taxon>
        <taxon>Alteromonas/Salinimonas group</taxon>
        <taxon>Alteromonas</taxon>
    </lineage>
</organism>
<evidence type="ECO:0000256" key="1">
    <source>
        <dbReference type="ARBA" id="ARBA00005964"/>
    </source>
</evidence>
<reference evidence="5 6" key="1">
    <citation type="submission" date="2016-09" db="EMBL/GenBank/DDBJ databases">
        <title>Alteromonas lipolytica, a new species isolated from sea water.</title>
        <authorList>
            <person name="Wu Y.-H."/>
            <person name="Cheng H."/>
            <person name="Xu X.-W."/>
        </authorList>
    </citation>
    <scope>NUCLEOTIDE SEQUENCE [LARGE SCALE GENOMIC DNA]</scope>
    <source>
        <strain evidence="5 6">JW12</strain>
    </source>
</reference>
<dbReference type="InterPro" id="IPR002018">
    <property type="entry name" value="CarbesteraseB"/>
</dbReference>
<dbReference type="InterPro" id="IPR050309">
    <property type="entry name" value="Type-B_Carboxylest/Lipase"/>
</dbReference>
<dbReference type="InterPro" id="IPR019819">
    <property type="entry name" value="Carboxylesterase_B_CS"/>
</dbReference>
<feature type="domain" description="Carboxylesterase type B" evidence="4">
    <location>
        <begin position="37"/>
        <end position="504"/>
    </location>
</feature>
<dbReference type="Pfam" id="PF00135">
    <property type="entry name" value="COesterase"/>
    <property type="match status" value="1"/>
</dbReference>
<comment type="caution">
    <text evidence="5">The sequence shown here is derived from an EMBL/GenBank/DDBJ whole genome shotgun (WGS) entry which is preliminary data.</text>
</comment>
<protein>
    <recommendedName>
        <fullName evidence="3">Carboxylic ester hydrolase</fullName>
        <ecNumber evidence="3">3.1.1.-</ecNumber>
    </recommendedName>
</protein>
<dbReference type="AlphaFoldDB" id="A0A1E8FID0"/>
<dbReference type="PROSITE" id="PS00122">
    <property type="entry name" value="CARBOXYLESTERASE_B_1"/>
    <property type="match status" value="1"/>
</dbReference>
<dbReference type="Gene3D" id="3.40.50.1820">
    <property type="entry name" value="alpha/beta hydrolase"/>
    <property type="match status" value="1"/>
</dbReference>
<dbReference type="InterPro" id="IPR029058">
    <property type="entry name" value="AB_hydrolase_fold"/>
</dbReference>
<evidence type="ECO:0000256" key="3">
    <source>
        <dbReference type="RuleBase" id="RU361235"/>
    </source>
</evidence>
<evidence type="ECO:0000313" key="5">
    <source>
        <dbReference type="EMBL" id="OFI35707.1"/>
    </source>
</evidence>
<comment type="similarity">
    <text evidence="1 3">Belongs to the type-B carboxylesterase/lipase family.</text>
</comment>
<evidence type="ECO:0000313" key="6">
    <source>
        <dbReference type="Proteomes" id="UP000176037"/>
    </source>
</evidence>
<evidence type="ECO:0000256" key="2">
    <source>
        <dbReference type="ARBA" id="ARBA00022801"/>
    </source>
</evidence>
<keyword evidence="2 3" id="KW-0378">Hydrolase</keyword>
<sequence>MPFNRLGKTVRYASRLALAIVASVMMSGCGSEPADPLVVATAQGKVKGSQQNSLRVFKGIPFAKAPVGERRWQAPEPVEAWANVRSATEFAPGCSQTIHPIMSNPGQPVSEDCLYLNVWTPAQKAADNLPVVVWIHGGGFSYGSTAMSLFDGTAIAERDVVFVSIAYRLGPLGFFSHPELSAESEHNASGNYALMDQVAGLKWVQENIAAFGGDPQKVTIMGESAGGMSVSLMAQTPLASGLFRGVISQSGASVVNTGMMASLAEAEQAGVTLMKNAGASSLAELRKLPAEVIVNAATATSGFTRSSSWPTIDGYVITKDPTALYQQGEQNDVALLIGLNEYEGALFNTIKTADEFKAMVNQRYGDKASQVLAAYPAEDDNQAVASAIDYGTDSTFAIQAWSWARLQKRHGDTPVYYYHFNHNPPVRPGVPQGAIHGAELPYMLGTQHTRDIGWTADDKAMSALMISYWTNFIKTLDPNSSKLTSWPEYNEQSEQVLLFENGGSMAVTLPHKTRMTAIDPLQ</sequence>
<proteinExistence type="inferred from homology"/>
<dbReference type="SUPFAM" id="SSF53474">
    <property type="entry name" value="alpha/beta-Hydrolases"/>
    <property type="match status" value="1"/>
</dbReference>
<dbReference type="EC" id="3.1.1.-" evidence="3"/>
<dbReference type="InterPro" id="IPR019826">
    <property type="entry name" value="Carboxylesterase_B_AS"/>
</dbReference>
<dbReference type="PANTHER" id="PTHR11559">
    <property type="entry name" value="CARBOXYLESTERASE"/>
    <property type="match status" value="1"/>
</dbReference>
<keyword evidence="6" id="KW-1185">Reference proteome</keyword>
<dbReference type="Proteomes" id="UP000176037">
    <property type="component" value="Unassembled WGS sequence"/>
</dbReference>
<accession>A0A1E8FID0</accession>
<evidence type="ECO:0000259" key="4">
    <source>
        <dbReference type="Pfam" id="PF00135"/>
    </source>
</evidence>
<dbReference type="EMBL" id="MJIC01000009">
    <property type="protein sequence ID" value="OFI35707.1"/>
    <property type="molecule type" value="Genomic_DNA"/>
</dbReference>
<dbReference type="GO" id="GO:0016787">
    <property type="term" value="F:hydrolase activity"/>
    <property type="evidence" value="ECO:0007669"/>
    <property type="project" value="UniProtKB-KW"/>
</dbReference>
<dbReference type="PROSITE" id="PS51257">
    <property type="entry name" value="PROKAR_LIPOPROTEIN"/>
    <property type="match status" value="1"/>
</dbReference>
<gene>
    <name evidence="5" type="ORF">BFC17_12740</name>
</gene>
<dbReference type="PROSITE" id="PS00941">
    <property type="entry name" value="CARBOXYLESTERASE_B_2"/>
    <property type="match status" value="1"/>
</dbReference>
<name>A0A1E8FID0_9ALTE</name>